<dbReference type="RefSeq" id="WP_086329836.1">
    <property type="nucleotide sequence ID" value="NZ_NGLE02000001.1"/>
</dbReference>
<feature type="domain" description="CAAX prenyl protease 2/Lysostaphin resistance protein A-like" evidence="3">
    <location>
        <begin position="128"/>
        <end position="220"/>
    </location>
</feature>
<reference evidence="4 6" key="2">
    <citation type="submission" date="2018-07" db="EMBL/GenBank/DDBJ databases">
        <title>The Genome Sequence of Enterococcus sp. DIV0659b.</title>
        <authorList>
            <consortium name="The Broad Institute Genomics Platform"/>
            <consortium name="The Broad Institute Genomic Center for Infectious Diseases"/>
            <person name="Earl A."/>
            <person name="Manson A."/>
            <person name="Schwartman J."/>
            <person name="Gilmore M."/>
            <person name="Abouelleil A."/>
            <person name="Cao P."/>
            <person name="Chapman S."/>
            <person name="Cusick C."/>
            <person name="Shea T."/>
            <person name="Young S."/>
            <person name="Neafsey D."/>
            <person name="Nusbaum C."/>
            <person name="Birren B."/>
        </authorList>
    </citation>
    <scope>NUCLEOTIDE SEQUENCE [LARGE SCALE GENOMIC DNA]</scope>
    <source>
        <strain evidence="4 6">4G2_DIV0659</strain>
    </source>
</reference>
<comment type="caution">
    <text evidence="5">The sequence shown here is derived from an EMBL/GenBank/DDBJ whole genome shotgun (WGS) entry which is preliminary data.</text>
</comment>
<protein>
    <recommendedName>
        <fullName evidence="3">CAAX prenyl protease 2/Lysostaphin resistance protein A-like domain-containing protein</fullName>
    </recommendedName>
</protein>
<feature type="transmembrane region" description="Helical" evidence="2">
    <location>
        <begin position="185"/>
        <end position="202"/>
    </location>
</feature>
<keyword evidence="2" id="KW-1133">Transmembrane helix</keyword>
<gene>
    <name evidence="5" type="ORF">A5880_000870</name>
    <name evidence="4" type="ORF">A5880_002976</name>
</gene>
<keyword evidence="6" id="KW-1185">Reference proteome</keyword>
<keyword evidence="2" id="KW-0472">Membrane</keyword>
<dbReference type="Proteomes" id="UP000195139">
    <property type="component" value="Unassembled WGS sequence"/>
</dbReference>
<dbReference type="EMBL" id="NGLE02000001">
    <property type="protein sequence ID" value="MEI5995386.1"/>
    <property type="molecule type" value="Genomic_DNA"/>
</dbReference>
<feature type="transmembrane region" description="Helical" evidence="2">
    <location>
        <begin position="128"/>
        <end position="147"/>
    </location>
</feature>
<dbReference type="AlphaFoldDB" id="A0A242CIW2"/>
<dbReference type="PANTHER" id="PTHR39430">
    <property type="entry name" value="MEMBRANE-ASSOCIATED PROTEASE-RELATED"/>
    <property type="match status" value="1"/>
</dbReference>
<feature type="transmembrane region" description="Helical" evidence="2">
    <location>
        <begin position="50"/>
        <end position="71"/>
    </location>
</feature>
<evidence type="ECO:0000259" key="3">
    <source>
        <dbReference type="Pfam" id="PF02517"/>
    </source>
</evidence>
<feature type="transmembrane region" description="Helical" evidence="2">
    <location>
        <begin position="209"/>
        <end position="229"/>
    </location>
</feature>
<dbReference type="GO" id="GO:0080120">
    <property type="term" value="P:CAAX-box protein maturation"/>
    <property type="evidence" value="ECO:0007669"/>
    <property type="project" value="UniProtKB-ARBA"/>
</dbReference>
<sequence>MKKEEVKRGWRIILTMLYGLLSAAISLGIPLGIGLVIFGRSGMNETVVDVTNMLTGIIGTPLMILLTKRYYQKHYSTSLETFDFFERGSIRKIGFGFFLGVLMMIVLFGIVCLLGASVEYKGFDIKWFSTISGILTFIGMAVVEECIFRGLLPEAFSTFGNKAALIIPAGLFVAMHMDLWSNPDILRMIDLFVVGILFMTILKQTKSLVFVSAFHAANNITVMILGIEMDDGILKTSYNQQLFGLSADQLLAMCSISISLAVIIGLYFRKKHIRIV</sequence>
<evidence type="ECO:0000313" key="4">
    <source>
        <dbReference type="EMBL" id="MEI5995386.1"/>
    </source>
</evidence>
<comment type="similarity">
    <text evidence="1">Belongs to the UPF0177 family.</text>
</comment>
<dbReference type="Pfam" id="PF02517">
    <property type="entry name" value="Rce1-like"/>
    <property type="match status" value="1"/>
</dbReference>
<dbReference type="PANTHER" id="PTHR39430:SF1">
    <property type="entry name" value="PROTEASE"/>
    <property type="match status" value="1"/>
</dbReference>
<keyword evidence="2" id="KW-0812">Transmembrane</keyword>
<evidence type="ECO:0000256" key="1">
    <source>
        <dbReference type="ARBA" id="ARBA00009067"/>
    </source>
</evidence>
<dbReference type="EMBL" id="NGLE01000001">
    <property type="protein sequence ID" value="OTO10187.1"/>
    <property type="molecule type" value="Genomic_DNA"/>
</dbReference>
<feature type="transmembrane region" description="Helical" evidence="2">
    <location>
        <begin position="159"/>
        <end position="179"/>
    </location>
</feature>
<evidence type="ECO:0000313" key="5">
    <source>
        <dbReference type="EMBL" id="OTO10187.1"/>
    </source>
</evidence>
<accession>A0A242CIW2</accession>
<dbReference type="OrthoDB" id="2190081at2"/>
<feature type="transmembrane region" description="Helical" evidence="2">
    <location>
        <begin position="12"/>
        <end position="38"/>
    </location>
</feature>
<dbReference type="InterPro" id="IPR003675">
    <property type="entry name" value="Rce1/LyrA-like_dom"/>
</dbReference>
<name>A0A242CIW2_9ENTE</name>
<reference evidence="5" key="1">
    <citation type="submission" date="2017-05" db="EMBL/GenBank/DDBJ databases">
        <title>The Genome Sequence of Enterococcus sp. 4G2_DIV0659.</title>
        <authorList>
            <consortium name="The Broad Institute Genomics Platform"/>
            <consortium name="The Broad Institute Genomic Center for Infectious Diseases"/>
            <person name="Earl A."/>
            <person name="Manson A."/>
            <person name="Schwartman J."/>
            <person name="Gilmore M."/>
            <person name="Abouelleil A."/>
            <person name="Cao P."/>
            <person name="Chapman S."/>
            <person name="Cusick C."/>
            <person name="Shea T."/>
            <person name="Young S."/>
            <person name="Neafsey D."/>
            <person name="Nusbaum C."/>
            <person name="Birren B."/>
        </authorList>
    </citation>
    <scope>NUCLEOTIDE SEQUENCE [LARGE SCALE GENOMIC DNA]</scope>
    <source>
        <strain evidence="5">4G2_DIV0659</strain>
    </source>
</reference>
<evidence type="ECO:0000313" key="6">
    <source>
        <dbReference type="Proteomes" id="UP000195139"/>
    </source>
</evidence>
<proteinExistence type="inferred from homology"/>
<feature type="transmembrane region" description="Helical" evidence="2">
    <location>
        <begin position="92"/>
        <end position="116"/>
    </location>
</feature>
<feature type="transmembrane region" description="Helical" evidence="2">
    <location>
        <begin position="249"/>
        <end position="268"/>
    </location>
</feature>
<evidence type="ECO:0000256" key="2">
    <source>
        <dbReference type="SAM" id="Phobius"/>
    </source>
</evidence>
<dbReference type="GO" id="GO:0004175">
    <property type="term" value="F:endopeptidase activity"/>
    <property type="evidence" value="ECO:0007669"/>
    <property type="project" value="UniProtKB-ARBA"/>
</dbReference>
<organism evidence="5">
    <name type="scientific">Candidatus Enterococcus mansonii</name>
    <dbReference type="NCBI Taxonomy" id="1834181"/>
    <lineage>
        <taxon>Bacteria</taxon>
        <taxon>Bacillati</taxon>
        <taxon>Bacillota</taxon>
        <taxon>Bacilli</taxon>
        <taxon>Lactobacillales</taxon>
        <taxon>Enterococcaceae</taxon>
        <taxon>Enterococcus</taxon>
    </lineage>
</organism>